<dbReference type="Proteomes" id="UP000198704">
    <property type="component" value="Unassembled WGS sequence"/>
</dbReference>
<keyword evidence="9" id="KW-1185">Reference proteome</keyword>
<dbReference type="Gene3D" id="3.40.190.10">
    <property type="entry name" value="Periplasmic binding protein-like II"/>
    <property type="match status" value="2"/>
</dbReference>
<dbReference type="AlphaFoldDB" id="A0A1H0IG82"/>
<dbReference type="Gene3D" id="1.10.10.10">
    <property type="entry name" value="Winged helix-like DNA-binding domain superfamily/Winged helix DNA-binding domain"/>
    <property type="match status" value="1"/>
</dbReference>
<evidence type="ECO:0000313" key="8">
    <source>
        <dbReference type="EMBL" id="SDO30300.1"/>
    </source>
</evidence>
<dbReference type="GO" id="GO:0003700">
    <property type="term" value="F:DNA-binding transcription factor activity"/>
    <property type="evidence" value="ECO:0007669"/>
    <property type="project" value="InterPro"/>
</dbReference>
<dbReference type="GO" id="GO:0003677">
    <property type="term" value="F:DNA binding"/>
    <property type="evidence" value="ECO:0007669"/>
    <property type="project" value="UniProtKB-KW"/>
</dbReference>
<accession>A0A1H0IG82</accession>
<evidence type="ECO:0000256" key="4">
    <source>
        <dbReference type="ARBA" id="ARBA00023125"/>
    </source>
</evidence>
<dbReference type="Pfam" id="PF03466">
    <property type="entry name" value="LysR_substrate"/>
    <property type="match status" value="1"/>
</dbReference>
<evidence type="ECO:0000313" key="9">
    <source>
        <dbReference type="Proteomes" id="UP000198704"/>
    </source>
</evidence>
<name>A0A1H0IG82_9HYPH</name>
<protein>
    <submittedName>
        <fullName evidence="8">DNA-binding transcriptional regulator, LysR family</fullName>
    </submittedName>
</protein>
<dbReference type="SUPFAM" id="SSF46785">
    <property type="entry name" value="Winged helix' DNA-binding domain"/>
    <property type="match status" value="1"/>
</dbReference>
<dbReference type="InterPro" id="IPR036388">
    <property type="entry name" value="WH-like_DNA-bd_sf"/>
</dbReference>
<dbReference type="InterPro" id="IPR005119">
    <property type="entry name" value="LysR_subst-bd"/>
</dbReference>
<dbReference type="PANTHER" id="PTHR30118:SF15">
    <property type="entry name" value="TRANSCRIPTIONAL REGULATORY PROTEIN"/>
    <property type="match status" value="1"/>
</dbReference>
<dbReference type="CDD" id="cd08464">
    <property type="entry name" value="PBP2_DntR_like_2"/>
    <property type="match status" value="1"/>
</dbReference>
<keyword evidence="3" id="KW-0805">Transcription regulation</keyword>
<dbReference type="InterPro" id="IPR036390">
    <property type="entry name" value="WH_DNA-bd_sf"/>
</dbReference>
<evidence type="ECO:0000256" key="5">
    <source>
        <dbReference type="ARBA" id="ARBA00023163"/>
    </source>
</evidence>
<dbReference type="InterPro" id="IPR000847">
    <property type="entry name" value="LysR_HTH_N"/>
</dbReference>
<feature type="region of interest" description="Disordered" evidence="6">
    <location>
        <begin position="19"/>
        <end position="42"/>
    </location>
</feature>
<dbReference type="Pfam" id="PF00126">
    <property type="entry name" value="HTH_1"/>
    <property type="match status" value="1"/>
</dbReference>
<dbReference type="PROSITE" id="PS50931">
    <property type="entry name" value="HTH_LYSR"/>
    <property type="match status" value="1"/>
</dbReference>
<reference evidence="9" key="1">
    <citation type="submission" date="2016-10" db="EMBL/GenBank/DDBJ databases">
        <authorList>
            <person name="Varghese N."/>
            <person name="Submissions S."/>
        </authorList>
    </citation>
    <scope>NUCLEOTIDE SEQUENCE [LARGE SCALE GENOMIC DNA]</scope>
    <source>
        <strain evidence="9">BL47</strain>
    </source>
</reference>
<organism evidence="8 9">
    <name type="scientific">Methylobacterium phyllostachyos</name>
    <dbReference type="NCBI Taxonomy" id="582672"/>
    <lineage>
        <taxon>Bacteria</taxon>
        <taxon>Pseudomonadati</taxon>
        <taxon>Pseudomonadota</taxon>
        <taxon>Alphaproteobacteria</taxon>
        <taxon>Hyphomicrobiales</taxon>
        <taxon>Methylobacteriaceae</taxon>
        <taxon>Methylobacterium</taxon>
    </lineage>
</organism>
<keyword evidence="5" id="KW-0804">Transcription</keyword>
<evidence type="ECO:0000256" key="6">
    <source>
        <dbReference type="SAM" id="MobiDB-lite"/>
    </source>
</evidence>
<dbReference type="SUPFAM" id="SSF53850">
    <property type="entry name" value="Periplasmic binding protein-like II"/>
    <property type="match status" value="1"/>
</dbReference>
<feature type="domain" description="HTH lysR-type" evidence="7">
    <location>
        <begin position="80"/>
        <end position="137"/>
    </location>
</feature>
<evidence type="ECO:0000259" key="7">
    <source>
        <dbReference type="PROSITE" id="PS50931"/>
    </source>
</evidence>
<keyword evidence="4 8" id="KW-0238">DNA-binding</keyword>
<evidence type="ECO:0000256" key="3">
    <source>
        <dbReference type="ARBA" id="ARBA00023015"/>
    </source>
</evidence>
<keyword evidence="2" id="KW-0536">Nodulation</keyword>
<dbReference type="InterPro" id="IPR050389">
    <property type="entry name" value="LysR-type_TF"/>
</dbReference>
<evidence type="ECO:0000256" key="2">
    <source>
        <dbReference type="ARBA" id="ARBA00022458"/>
    </source>
</evidence>
<gene>
    <name evidence="8" type="ORF">SAMN05216360_1191</name>
</gene>
<dbReference type="EMBL" id="FNHS01000019">
    <property type="protein sequence ID" value="SDO30300.1"/>
    <property type="molecule type" value="Genomic_DNA"/>
</dbReference>
<evidence type="ECO:0000256" key="1">
    <source>
        <dbReference type="ARBA" id="ARBA00009437"/>
    </source>
</evidence>
<sequence length="381" mass="42043">FKMGAASFCTVAPLSRPASRATLPRKGGRETRGACLPPQSRTVSELDRENPNRADVAIARRRDQRTDSPVAIDHIDLSRIDLNLLVALDALLDERSVTRAAARVGVGQSAMSSSLARLRRLFDDELLTRAPDGMRPTPRALKIAEPLRATLRQVQALVHREETFDPATVERSFTVSLPDSVEVLLGPRLIAQLRREAPGIRLLLRSVERSRILDELDADQVDIAIGLFSEGQLHHKQRLLYRDSYVVLFNAALIGLEPPIGLDDYLRFPHVLTSLRETAHGVVDDALALIGRSRTLAVTTPRFLVVPFLVRAAPVIATMHARLATSFADALALSVSPVPVALEDVAVSMLWHASYDRDPAHRWLRDLLVRLAHEPPPPGII</sequence>
<comment type="similarity">
    <text evidence="1">Belongs to the LysR transcriptional regulatory family.</text>
</comment>
<proteinExistence type="inferred from homology"/>
<dbReference type="PANTHER" id="PTHR30118">
    <property type="entry name" value="HTH-TYPE TRANSCRIPTIONAL REGULATOR LEUO-RELATED"/>
    <property type="match status" value="1"/>
</dbReference>
<feature type="non-terminal residue" evidence="8">
    <location>
        <position position="1"/>
    </location>
</feature>